<protein>
    <submittedName>
        <fullName evidence="1">Uncharacterized protein</fullName>
    </submittedName>
</protein>
<reference evidence="1 2" key="1">
    <citation type="submission" date="2018-10" db="EMBL/GenBank/DDBJ databases">
        <title>Genomic Encyclopedia of Archaeal and Bacterial Type Strains, Phase II (KMG-II): from individual species to whole genera.</title>
        <authorList>
            <person name="Goeker M."/>
        </authorList>
    </citation>
    <scope>NUCLEOTIDE SEQUENCE [LARGE SCALE GENOMIC DNA]</scope>
    <source>
        <strain evidence="1 2">DSM 25217</strain>
    </source>
</reference>
<dbReference type="AlphaFoldDB" id="A0A3M0CCZ6"/>
<accession>A0A3M0CCZ6</accession>
<proteinExistence type="predicted"/>
<organism evidence="1 2">
    <name type="scientific">Eilatimonas milleporae</name>
    <dbReference type="NCBI Taxonomy" id="911205"/>
    <lineage>
        <taxon>Bacteria</taxon>
        <taxon>Pseudomonadati</taxon>
        <taxon>Pseudomonadota</taxon>
        <taxon>Alphaproteobacteria</taxon>
        <taxon>Kordiimonadales</taxon>
        <taxon>Kordiimonadaceae</taxon>
        <taxon>Eilatimonas</taxon>
    </lineage>
</organism>
<name>A0A3M0CCZ6_9PROT</name>
<evidence type="ECO:0000313" key="1">
    <source>
        <dbReference type="EMBL" id="RMB04879.1"/>
    </source>
</evidence>
<dbReference type="Proteomes" id="UP000271227">
    <property type="component" value="Unassembled WGS sequence"/>
</dbReference>
<dbReference type="RefSeq" id="WP_121939137.1">
    <property type="nucleotide sequence ID" value="NZ_REFR01000012.1"/>
</dbReference>
<evidence type="ECO:0000313" key="2">
    <source>
        <dbReference type="Proteomes" id="UP000271227"/>
    </source>
</evidence>
<gene>
    <name evidence="1" type="ORF">BXY39_2450</name>
</gene>
<keyword evidence="2" id="KW-1185">Reference proteome</keyword>
<sequence length="170" mass="19089">MAHHIWLGNDTGGYVFYSILSKRNAGASGDMAHVEMALDAVFGLLERWLIDDIVNRLNEVNLDSGRGVIPDGKKGGGETGVWFNYLAGQAQYSDIFVLNLENGNLASWQSHNDQSWVLRRDDIRQSNRGKVFEFDPGNRSIKWNNVSISEKAKKKIREITAKHKSKLQSA</sequence>
<dbReference type="InParanoid" id="A0A3M0CCZ6"/>
<comment type="caution">
    <text evidence="1">The sequence shown here is derived from an EMBL/GenBank/DDBJ whole genome shotgun (WGS) entry which is preliminary data.</text>
</comment>
<dbReference type="EMBL" id="REFR01000012">
    <property type="protein sequence ID" value="RMB04879.1"/>
    <property type="molecule type" value="Genomic_DNA"/>
</dbReference>